<protein>
    <submittedName>
        <fullName evidence="1">Uncharacterized protein</fullName>
    </submittedName>
</protein>
<evidence type="ECO:0000313" key="2">
    <source>
        <dbReference type="Proteomes" id="UP000317122"/>
    </source>
</evidence>
<gene>
    <name evidence="1" type="ORF">IQ26_04710</name>
</gene>
<name>A0A562NFL7_9HYPH</name>
<organism evidence="1 2">
    <name type="scientific">Mesorhizobium tianshanense</name>
    <dbReference type="NCBI Taxonomy" id="39844"/>
    <lineage>
        <taxon>Bacteria</taxon>
        <taxon>Pseudomonadati</taxon>
        <taxon>Pseudomonadota</taxon>
        <taxon>Alphaproteobacteria</taxon>
        <taxon>Hyphomicrobiales</taxon>
        <taxon>Phyllobacteriaceae</taxon>
        <taxon>Mesorhizobium</taxon>
    </lineage>
</organism>
<accession>A0A562NFL7</accession>
<dbReference type="RefSeq" id="WP_156090947.1">
    <property type="nucleotide sequence ID" value="NZ_BSPF01000072.1"/>
</dbReference>
<evidence type="ECO:0000313" key="1">
    <source>
        <dbReference type="EMBL" id="TWI30883.1"/>
    </source>
</evidence>
<dbReference type="AlphaFoldDB" id="A0A562NFL7"/>
<sequence>MEIMKLSEQLIEKSPETLQWLLLIAVIAPFINNSDKRGRVCFDRSEGS</sequence>
<reference evidence="1 2" key="1">
    <citation type="journal article" date="2015" name="Stand. Genomic Sci.">
        <title>Genomic Encyclopedia of Bacterial and Archaeal Type Strains, Phase III: the genomes of soil and plant-associated and newly described type strains.</title>
        <authorList>
            <person name="Whitman W.B."/>
            <person name="Woyke T."/>
            <person name="Klenk H.P."/>
            <person name="Zhou Y."/>
            <person name="Lilburn T.G."/>
            <person name="Beck B.J."/>
            <person name="De Vos P."/>
            <person name="Vandamme P."/>
            <person name="Eisen J.A."/>
            <person name="Garrity G."/>
            <person name="Hugenholtz P."/>
            <person name="Kyrpides N.C."/>
        </authorList>
    </citation>
    <scope>NUCLEOTIDE SEQUENCE [LARGE SCALE GENOMIC DNA]</scope>
    <source>
        <strain evidence="1 2">CGMCC 1.2546</strain>
    </source>
</reference>
<dbReference type="Proteomes" id="UP000317122">
    <property type="component" value="Unassembled WGS sequence"/>
</dbReference>
<comment type="caution">
    <text evidence="1">The sequence shown here is derived from an EMBL/GenBank/DDBJ whole genome shotgun (WGS) entry which is preliminary data.</text>
</comment>
<proteinExistence type="predicted"/>
<dbReference type="EMBL" id="VLKT01000032">
    <property type="protein sequence ID" value="TWI30883.1"/>
    <property type="molecule type" value="Genomic_DNA"/>
</dbReference>
<keyword evidence="2" id="KW-1185">Reference proteome</keyword>